<keyword evidence="2" id="KW-1185">Reference proteome</keyword>
<proteinExistence type="predicted"/>
<dbReference type="Gene3D" id="3.10.450.530">
    <property type="entry name" value="Ribonuclease toxin, BrnT, of type II toxin-antitoxin system"/>
    <property type="match status" value="1"/>
</dbReference>
<dbReference type="Pfam" id="PF04365">
    <property type="entry name" value="BrnT_toxin"/>
    <property type="match status" value="1"/>
</dbReference>
<evidence type="ECO:0000313" key="2">
    <source>
        <dbReference type="Proteomes" id="UP000703590"/>
    </source>
</evidence>
<dbReference type="EMBL" id="JAFHKK010000021">
    <property type="protein sequence ID" value="MBN2965002.1"/>
    <property type="molecule type" value="Genomic_DNA"/>
</dbReference>
<evidence type="ECO:0000313" key="1">
    <source>
        <dbReference type="EMBL" id="MBN2965002.1"/>
    </source>
</evidence>
<name>A0ABS2WTP1_9BACT</name>
<protein>
    <submittedName>
        <fullName evidence="1">BrnT family toxin</fullName>
    </submittedName>
</protein>
<accession>A0ABS2WTP1</accession>
<gene>
    <name evidence="1" type="ORF">JWV37_09440</name>
</gene>
<reference evidence="1" key="2">
    <citation type="submission" date="2021-02" db="EMBL/GenBank/DDBJ databases">
        <authorList>
            <person name="Merkel A.Y."/>
        </authorList>
    </citation>
    <scope>NUCLEOTIDE SEQUENCE</scope>
    <source>
        <strain evidence="1">T05b</strain>
    </source>
</reference>
<dbReference type="Proteomes" id="UP000703590">
    <property type="component" value="Unassembled WGS sequence"/>
</dbReference>
<organism evidence="1 2">
    <name type="scientific">Sulfurospirillum tamanense</name>
    <dbReference type="NCBI Taxonomy" id="2813362"/>
    <lineage>
        <taxon>Bacteria</taxon>
        <taxon>Pseudomonadati</taxon>
        <taxon>Campylobacterota</taxon>
        <taxon>Epsilonproteobacteria</taxon>
        <taxon>Campylobacterales</taxon>
        <taxon>Sulfurospirillaceae</taxon>
        <taxon>Sulfurospirillum</taxon>
    </lineage>
</organism>
<comment type="caution">
    <text evidence="1">The sequence shown here is derived from an EMBL/GenBank/DDBJ whole genome shotgun (WGS) entry which is preliminary data.</text>
</comment>
<sequence length="94" mass="10612">MNVAINFEWDDKKAKSNLKKHGISFEEASTAFGDELSITIDDPLHSDDENRLILIGKSAINNTLVVVHLEKSASIRIISARRATSKEKFFYEEC</sequence>
<dbReference type="InterPro" id="IPR038573">
    <property type="entry name" value="BrnT_sf"/>
</dbReference>
<dbReference type="InterPro" id="IPR007460">
    <property type="entry name" value="BrnT_toxin"/>
</dbReference>
<reference evidence="1" key="1">
    <citation type="submission" date="2021-02" db="EMBL/GenBank/DDBJ databases">
        <title>Sulfurospirillum tamanensis sp. nov.</title>
        <authorList>
            <person name="Frolova A."/>
            <person name="Merkel A."/>
            <person name="Slobodkin A."/>
        </authorList>
    </citation>
    <scope>NUCLEOTIDE SEQUENCE</scope>
    <source>
        <strain evidence="1">T05b</strain>
    </source>
</reference>